<comment type="caution">
    <text evidence="1">The sequence shown here is derived from an EMBL/GenBank/DDBJ whole genome shotgun (WGS) entry which is preliminary data.</text>
</comment>
<dbReference type="InterPro" id="IPR036661">
    <property type="entry name" value="Luciferase-like_sf"/>
</dbReference>
<name>A0A7C4H6Z2_9CREN</name>
<dbReference type="AlphaFoldDB" id="A0A7C4H6Z2"/>
<gene>
    <name evidence="1" type="ORF">ENU31_03565</name>
</gene>
<organism evidence="1">
    <name type="scientific">Ignisphaera aggregans</name>
    <dbReference type="NCBI Taxonomy" id="334771"/>
    <lineage>
        <taxon>Archaea</taxon>
        <taxon>Thermoproteota</taxon>
        <taxon>Thermoprotei</taxon>
        <taxon>Desulfurococcales</taxon>
        <taxon>Desulfurococcaceae</taxon>
        <taxon>Ignisphaera</taxon>
    </lineage>
</organism>
<dbReference type="GO" id="GO:0016705">
    <property type="term" value="F:oxidoreductase activity, acting on paired donors, with incorporation or reduction of molecular oxygen"/>
    <property type="evidence" value="ECO:0007669"/>
    <property type="project" value="InterPro"/>
</dbReference>
<proteinExistence type="predicted"/>
<protein>
    <submittedName>
        <fullName evidence="1">Uncharacterized protein</fullName>
    </submittedName>
</protein>
<sequence length="226" mass="26271">MLSEDAVALMMSTAYSAPYIDDVDNRYILSSAEVMKLTEMYENEAREYVVLNGIKLMSANRLSEDAYILCSNMLIHIGRFNRGYVPSDEILKYRKLCLDMVSLHTHPIPLPLPTLEDIISTQQVGYNTECVLSKIGKYNAKMICIEPTKDWNRILNSMEFFTEIVYKLVDKYIVVEDEFSIRFVPYPSEDRLQAIENEFIRILKGDAYIDIVILDMKLSEYTRITW</sequence>
<reference evidence="1" key="1">
    <citation type="journal article" date="2020" name="mSystems">
        <title>Genome- and Community-Level Interaction Insights into Carbon Utilization and Element Cycling Functions of Hydrothermarchaeota in Hydrothermal Sediment.</title>
        <authorList>
            <person name="Zhou Z."/>
            <person name="Liu Y."/>
            <person name="Xu W."/>
            <person name="Pan J."/>
            <person name="Luo Z.H."/>
            <person name="Li M."/>
        </authorList>
    </citation>
    <scope>NUCLEOTIDE SEQUENCE [LARGE SCALE GENOMIC DNA]</scope>
    <source>
        <strain evidence="1">SpSt-658</strain>
    </source>
</reference>
<evidence type="ECO:0000313" key="1">
    <source>
        <dbReference type="EMBL" id="HGM07470.1"/>
    </source>
</evidence>
<dbReference type="EMBL" id="DTCA01000112">
    <property type="protein sequence ID" value="HGM07470.1"/>
    <property type="molecule type" value="Genomic_DNA"/>
</dbReference>
<accession>A0A7C4H6Z2</accession>
<dbReference type="SUPFAM" id="SSF51679">
    <property type="entry name" value="Bacterial luciferase-like"/>
    <property type="match status" value="1"/>
</dbReference>